<dbReference type="GO" id="GO:0003743">
    <property type="term" value="F:translation initiation factor activity"/>
    <property type="evidence" value="ECO:0007669"/>
    <property type="project" value="UniProtKB-UniRule"/>
</dbReference>
<feature type="compositionally biased region" description="Acidic residues" evidence="5">
    <location>
        <begin position="177"/>
        <end position="191"/>
    </location>
</feature>
<proteinExistence type="inferred from homology"/>
<comment type="similarity">
    <text evidence="1">Belongs to the EIF1AD family.</text>
</comment>
<evidence type="ECO:0000313" key="6">
    <source>
        <dbReference type="EMBL" id="CAD7222390.1"/>
    </source>
</evidence>
<dbReference type="InterPro" id="IPR039294">
    <property type="entry name" value="EIF1AD"/>
</dbReference>
<feature type="compositionally biased region" description="Low complexity" evidence="5">
    <location>
        <begin position="127"/>
        <end position="147"/>
    </location>
</feature>
<dbReference type="PROSITE" id="PS50832">
    <property type="entry name" value="S1_IF1_TYPE"/>
    <property type="match status" value="1"/>
</dbReference>
<dbReference type="PANTHER" id="PTHR21641">
    <property type="entry name" value="TRANSLATION INITIATION FACTOR-RELATED"/>
    <property type="match status" value="1"/>
</dbReference>
<dbReference type="Pfam" id="PF01176">
    <property type="entry name" value="eIF-1a"/>
    <property type="match status" value="1"/>
</dbReference>
<gene>
    <name evidence="6" type="ORF">CTOB1V02_LOCUS401</name>
</gene>
<dbReference type="PANTHER" id="PTHR21641:SF0">
    <property type="entry name" value="RNA-BINDING PROTEIN EIF1AD-RELATED"/>
    <property type="match status" value="1"/>
</dbReference>
<reference evidence="6" key="1">
    <citation type="submission" date="2020-11" db="EMBL/GenBank/DDBJ databases">
        <authorList>
            <person name="Tran Van P."/>
        </authorList>
    </citation>
    <scope>NUCLEOTIDE SEQUENCE</scope>
</reference>
<dbReference type="InterPro" id="IPR001253">
    <property type="entry name" value="TIF_eIF-1A"/>
</dbReference>
<feature type="region of interest" description="Disordered" evidence="5">
    <location>
        <begin position="170"/>
        <end position="229"/>
    </location>
</feature>
<protein>
    <recommendedName>
        <fullName evidence="2">Probable RNA-binding protein EIF1AD</fullName>
    </recommendedName>
    <alternativeName>
        <fullName evidence="4">Eukaryotic translation initiation factor 1A domain-containing protein</fullName>
    </alternativeName>
</protein>
<dbReference type="InterPro" id="IPR012340">
    <property type="entry name" value="NA-bd_OB-fold"/>
</dbReference>
<organism evidence="6">
    <name type="scientific">Cyprideis torosa</name>
    <dbReference type="NCBI Taxonomy" id="163714"/>
    <lineage>
        <taxon>Eukaryota</taxon>
        <taxon>Metazoa</taxon>
        <taxon>Ecdysozoa</taxon>
        <taxon>Arthropoda</taxon>
        <taxon>Crustacea</taxon>
        <taxon>Oligostraca</taxon>
        <taxon>Ostracoda</taxon>
        <taxon>Podocopa</taxon>
        <taxon>Podocopida</taxon>
        <taxon>Cytherocopina</taxon>
        <taxon>Cytheroidea</taxon>
        <taxon>Cytherideidae</taxon>
        <taxon>Cyprideis</taxon>
    </lineage>
</organism>
<evidence type="ECO:0000256" key="2">
    <source>
        <dbReference type="ARBA" id="ARBA00020989"/>
    </source>
</evidence>
<keyword evidence="3" id="KW-0694">RNA-binding</keyword>
<accession>A0A7R8W0H2</accession>
<feature type="compositionally biased region" description="Polar residues" evidence="5">
    <location>
        <begin position="107"/>
        <end position="117"/>
    </location>
</feature>
<dbReference type="OrthoDB" id="1738325at2759"/>
<dbReference type="InterPro" id="IPR006196">
    <property type="entry name" value="RNA-binding_domain_S1_IF1"/>
</dbReference>
<evidence type="ECO:0000256" key="5">
    <source>
        <dbReference type="SAM" id="MobiDB-lite"/>
    </source>
</evidence>
<evidence type="ECO:0000256" key="3">
    <source>
        <dbReference type="ARBA" id="ARBA00022884"/>
    </source>
</evidence>
<evidence type="ECO:0000256" key="4">
    <source>
        <dbReference type="ARBA" id="ARBA00031998"/>
    </source>
</evidence>
<sequence>MSRITKRKYVQKELLEDFYLPEEDQSIVKCVRGWGNNLHEVEYPDGSRGLVSMPPKFRKHIWVKRGNFLLVDPIKEGNKVRGEITRIITSAQMKYIQENGKWPASFMQESADSSNDSLQDHWGLAESTSSGSSDDSPGSDLNSSTSDSSEDEDFLIYNPNRGRLFDRHVIHDSNDSSSDDDSSDAENEIESQNEKPLKPGKDVNFNTVTEKPSTKDAPFEDAVLEIEKK</sequence>
<dbReference type="SMART" id="SM00652">
    <property type="entry name" value="eIF1a"/>
    <property type="match status" value="1"/>
</dbReference>
<evidence type="ECO:0000256" key="1">
    <source>
        <dbReference type="ARBA" id="ARBA00007340"/>
    </source>
</evidence>
<dbReference type="GO" id="GO:0005634">
    <property type="term" value="C:nucleus"/>
    <property type="evidence" value="ECO:0007669"/>
    <property type="project" value="TreeGrafter"/>
</dbReference>
<dbReference type="EMBL" id="OB660053">
    <property type="protein sequence ID" value="CAD7222390.1"/>
    <property type="molecule type" value="Genomic_DNA"/>
</dbReference>
<dbReference type="AlphaFoldDB" id="A0A7R8W0H2"/>
<feature type="compositionally biased region" description="Basic and acidic residues" evidence="5">
    <location>
        <begin position="192"/>
        <end position="201"/>
    </location>
</feature>
<name>A0A7R8W0H2_9CRUS</name>
<dbReference type="Gene3D" id="2.40.50.140">
    <property type="entry name" value="Nucleic acid-binding proteins"/>
    <property type="match status" value="1"/>
</dbReference>
<feature type="region of interest" description="Disordered" evidence="5">
    <location>
        <begin position="107"/>
        <end position="154"/>
    </location>
</feature>
<dbReference type="SUPFAM" id="SSF50249">
    <property type="entry name" value="Nucleic acid-binding proteins"/>
    <property type="match status" value="1"/>
</dbReference>
<dbReference type="GO" id="GO:0003723">
    <property type="term" value="F:RNA binding"/>
    <property type="evidence" value="ECO:0007669"/>
    <property type="project" value="UniProtKB-KW"/>
</dbReference>